<evidence type="ECO:0000256" key="4">
    <source>
        <dbReference type="ARBA" id="ARBA00022692"/>
    </source>
</evidence>
<accession>A0A930VD38</accession>
<evidence type="ECO:0000256" key="8">
    <source>
        <dbReference type="ARBA" id="ARBA00023136"/>
    </source>
</evidence>
<evidence type="ECO:0000313" key="11">
    <source>
        <dbReference type="EMBL" id="MBF4762397.1"/>
    </source>
</evidence>
<comment type="similarity">
    <text evidence="9">Belongs to the Ca(2+):cation antiporter (CaCA) (TC 2.A.19) family.</text>
</comment>
<evidence type="ECO:0000259" key="10">
    <source>
        <dbReference type="Pfam" id="PF01699"/>
    </source>
</evidence>
<feature type="transmembrane region" description="Helical" evidence="9">
    <location>
        <begin position="291"/>
        <end position="317"/>
    </location>
</feature>
<dbReference type="InterPro" id="IPR044880">
    <property type="entry name" value="NCX_ion-bd_dom_sf"/>
</dbReference>
<proteinExistence type="inferred from homology"/>
<dbReference type="Proteomes" id="UP000640489">
    <property type="component" value="Unassembled WGS sequence"/>
</dbReference>
<feature type="transmembrane region" description="Helical" evidence="9">
    <location>
        <begin position="195"/>
        <end position="217"/>
    </location>
</feature>
<dbReference type="PANTHER" id="PTHR31503:SF22">
    <property type="entry name" value="VACUOLAR CALCIUM ION TRANSPORTER"/>
    <property type="match status" value="1"/>
</dbReference>
<evidence type="ECO:0000256" key="6">
    <source>
        <dbReference type="ARBA" id="ARBA00022989"/>
    </source>
</evidence>
<sequence length="344" mass="35399">MLGGGGALIVLAGLAHYTDWPSGLAFVLSAAAMSVLAALVGLSVEQLGDRFGPGATGVLQSALGNLPELFICIFALRAGLVDVVRAALIGSILANLLLVLGLAFLVGGLKHGPQPLGSDRARTIVVLMGLSVIAMAIPSLTHHLHTPAAEHEKTFSLIVSIILLFLFVLSLPFALKRSPSGESGPEQHEAPRWPIALAIGMLAVAGAAAAFVSDWFVAALEPAMDSAGISQAFAGLVIVAIAGNAIENVVGIQLAAKGQSEYAFSVVLNSPIQIALVLAPLLVIISQVFGLASLTLVFSPLLVVVLVLSIVLTAMIALDGESTWLEGATLIALYAIIATAFWWG</sequence>
<dbReference type="PANTHER" id="PTHR31503">
    <property type="entry name" value="VACUOLAR CALCIUM ION TRANSPORTER"/>
    <property type="match status" value="1"/>
</dbReference>
<name>A0A930VD38_9ACTN</name>
<dbReference type="GO" id="GO:0006874">
    <property type="term" value="P:intracellular calcium ion homeostasis"/>
    <property type="evidence" value="ECO:0007669"/>
    <property type="project" value="TreeGrafter"/>
</dbReference>
<evidence type="ECO:0000313" key="12">
    <source>
        <dbReference type="Proteomes" id="UP000640489"/>
    </source>
</evidence>
<feature type="transmembrane region" description="Helical" evidence="9">
    <location>
        <begin position="324"/>
        <end position="343"/>
    </location>
</feature>
<feature type="transmembrane region" description="Helical" evidence="9">
    <location>
        <begin position="154"/>
        <end position="175"/>
    </location>
</feature>
<comment type="caution">
    <text evidence="11">The sequence shown here is derived from an EMBL/GenBank/DDBJ whole genome shotgun (WGS) entry which is preliminary data.</text>
</comment>
<keyword evidence="7 9" id="KW-0406">Ion transport</keyword>
<comment type="function">
    <text evidence="9">Ca(+)/H(+) antiporter that extrudes calcium in exchange for external protons.</text>
</comment>
<evidence type="ECO:0000256" key="1">
    <source>
        <dbReference type="ARBA" id="ARBA00004127"/>
    </source>
</evidence>
<keyword evidence="9" id="KW-0050">Antiport</keyword>
<dbReference type="GO" id="GO:0015369">
    <property type="term" value="F:calcium:proton antiporter activity"/>
    <property type="evidence" value="ECO:0007669"/>
    <property type="project" value="UniProtKB-UniRule"/>
</dbReference>
<dbReference type="InterPro" id="IPR004798">
    <property type="entry name" value="CAX-like"/>
</dbReference>
<keyword evidence="4 9" id="KW-0812">Transmembrane</keyword>
<dbReference type="GO" id="GO:0012505">
    <property type="term" value="C:endomembrane system"/>
    <property type="evidence" value="ECO:0007669"/>
    <property type="project" value="UniProtKB-SubCell"/>
</dbReference>
<reference evidence="11" key="1">
    <citation type="submission" date="2020-11" db="EMBL/GenBank/DDBJ databases">
        <title>Nocardioides sp. nov., isolated from Soil of Cynanchum wilfordii Hemsley rhizosphere.</title>
        <authorList>
            <person name="Lee J.-S."/>
            <person name="Suh M.K."/>
            <person name="Kim J.-S."/>
        </authorList>
    </citation>
    <scope>NUCLEOTIDE SEQUENCE</scope>
    <source>
        <strain evidence="11">KCTC 19275</strain>
    </source>
</reference>
<keyword evidence="5 9" id="KW-0106">Calcium</keyword>
<keyword evidence="12" id="KW-1185">Reference proteome</keyword>
<feature type="transmembrane region" description="Helical" evidence="9">
    <location>
        <begin position="262"/>
        <end position="285"/>
    </location>
</feature>
<feature type="transmembrane region" description="Helical" evidence="9">
    <location>
        <begin position="229"/>
        <end position="250"/>
    </location>
</feature>
<dbReference type="Pfam" id="PF01699">
    <property type="entry name" value="Na_Ca_ex"/>
    <property type="match status" value="2"/>
</dbReference>
<feature type="domain" description="Sodium/calcium exchanger membrane region" evidence="10">
    <location>
        <begin position="24"/>
        <end position="174"/>
    </location>
</feature>
<dbReference type="InterPro" id="IPR004713">
    <property type="entry name" value="CaH_exchang"/>
</dbReference>
<keyword evidence="3 9" id="KW-0109">Calcium transport</keyword>
<evidence type="ECO:0000256" key="5">
    <source>
        <dbReference type="ARBA" id="ARBA00022837"/>
    </source>
</evidence>
<feature type="transmembrane region" description="Helical" evidence="9">
    <location>
        <begin position="56"/>
        <end position="80"/>
    </location>
</feature>
<comment type="caution">
    <text evidence="9">Lacks conserved residue(s) required for the propagation of feature annotation.</text>
</comment>
<gene>
    <name evidence="11" type="primary">cax</name>
    <name evidence="11" type="ORF">ISU07_04610</name>
</gene>
<dbReference type="Gene3D" id="1.20.1420.30">
    <property type="entry name" value="NCX, central ion-binding region"/>
    <property type="match status" value="1"/>
</dbReference>
<comment type="subcellular location">
    <subcellularLocation>
        <location evidence="1">Endomembrane system</location>
        <topology evidence="1">Multi-pass membrane protein</topology>
    </subcellularLocation>
</comment>
<dbReference type="GO" id="GO:0016020">
    <property type="term" value="C:membrane"/>
    <property type="evidence" value="ECO:0007669"/>
    <property type="project" value="InterPro"/>
</dbReference>
<keyword evidence="6 9" id="KW-1133">Transmembrane helix</keyword>
<dbReference type="NCBIfam" id="TIGR00378">
    <property type="entry name" value="cax"/>
    <property type="match status" value="1"/>
</dbReference>
<evidence type="ECO:0000256" key="3">
    <source>
        <dbReference type="ARBA" id="ARBA00022568"/>
    </source>
</evidence>
<keyword evidence="8 9" id="KW-0472">Membrane</keyword>
<dbReference type="EMBL" id="JADKPN010000001">
    <property type="protein sequence ID" value="MBF4762397.1"/>
    <property type="molecule type" value="Genomic_DNA"/>
</dbReference>
<dbReference type="InterPro" id="IPR004837">
    <property type="entry name" value="NaCa_Exmemb"/>
</dbReference>
<evidence type="ECO:0000256" key="2">
    <source>
        <dbReference type="ARBA" id="ARBA00022448"/>
    </source>
</evidence>
<protein>
    <recommendedName>
        <fullName evidence="9">Ca(2+)/H(+) antiporter</fullName>
    </recommendedName>
</protein>
<organism evidence="11 12">
    <name type="scientific">Nocardioides islandensis</name>
    <dbReference type="NCBI Taxonomy" id="433663"/>
    <lineage>
        <taxon>Bacteria</taxon>
        <taxon>Bacillati</taxon>
        <taxon>Actinomycetota</taxon>
        <taxon>Actinomycetes</taxon>
        <taxon>Propionibacteriales</taxon>
        <taxon>Nocardioidaceae</taxon>
        <taxon>Nocardioides</taxon>
    </lineage>
</organism>
<dbReference type="AlphaFoldDB" id="A0A930VD38"/>
<feature type="transmembrane region" description="Helical" evidence="9">
    <location>
        <begin position="25"/>
        <end position="44"/>
    </location>
</feature>
<keyword evidence="2 9" id="KW-0813">Transport</keyword>
<feature type="domain" description="Sodium/calcium exchanger membrane region" evidence="10">
    <location>
        <begin position="198"/>
        <end position="343"/>
    </location>
</feature>
<feature type="transmembrane region" description="Helical" evidence="9">
    <location>
        <begin position="86"/>
        <end position="109"/>
    </location>
</feature>
<feature type="transmembrane region" description="Helical" evidence="9">
    <location>
        <begin position="121"/>
        <end position="142"/>
    </location>
</feature>
<evidence type="ECO:0000256" key="9">
    <source>
        <dbReference type="RuleBase" id="RU365028"/>
    </source>
</evidence>
<evidence type="ECO:0000256" key="7">
    <source>
        <dbReference type="ARBA" id="ARBA00023065"/>
    </source>
</evidence>